<sequence length="101" mass="10443">MFGLSAPEGEGFGYLPAIGLRDLAFGLYLLILSFTSTPRVIGLIFAATLVIPIGDVIIVAVARGTDAILNLLLHGASAAVMAAGSIWFLRLSTNNNTGGQP</sequence>
<gene>
    <name evidence="2" type="ORF">SAMN02927923_01626</name>
</gene>
<keyword evidence="3" id="KW-1185">Reference proteome</keyword>
<organism evidence="2 3">
    <name type="scientific">Microvirga guangxiensis</name>
    <dbReference type="NCBI Taxonomy" id="549386"/>
    <lineage>
        <taxon>Bacteria</taxon>
        <taxon>Pseudomonadati</taxon>
        <taxon>Pseudomonadota</taxon>
        <taxon>Alphaproteobacteria</taxon>
        <taxon>Hyphomicrobiales</taxon>
        <taxon>Methylobacteriaceae</taxon>
        <taxon>Microvirga</taxon>
    </lineage>
</organism>
<feature type="transmembrane region" description="Helical" evidence="1">
    <location>
        <begin position="40"/>
        <end position="62"/>
    </location>
</feature>
<dbReference type="Proteomes" id="UP000199569">
    <property type="component" value="Unassembled WGS sequence"/>
</dbReference>
<proteinExistence type="predicted"/>
<evidence type="ECO:0000313" key="3">
    <source>
        <dbReference type="Proteomes" id="UP000199569"/>
    </source>
</evidence>
<accession>A0A1G5GSU1</accession>
<keyword evidence="1" id="KW-1133">Transmembrane helix</keyword>
<feature type="transmembrane region" description="Helical" evidence="1">
    <location>
        <begin position="68"/>
        <end position="89"/>
    </location>
</feature>
<dbReference type="STRING" id="549386.SAMN02927923_01626"/>
<keyword evidence="1" id="KW-0472">Membrane</keyword>
<feature type="transmembrane region" description="Helical" evidence="1">
    <location>
        <begin position="12"/>
        <end position="33"/>
    </location>
</feature>
<dbReference type="AlphaFoldDB" id="A0A1G5GSU1"/>
<reference evidence="2 3" key="1">
    <citation type="submission" date="2016-10" db="EMBL/GenBank/DDBJ databases">
        <authorList>
            <person name="de Groot N.N."/>
        </authorList>
    </citation>
    <scope>NUCLEOTIDE SEQUENCE [LARGE SCALE GENOMIC DNA]</scope>
    <source>
        <strain evidence="2 3">CGMCC 1.7666</strain>
    </source>
</reference>
<name>A0A1G5GSU1_9HYPH</name>
<evidence type="ECO:0000313" key="2">
    <source>
        <dbReference type="EMBL" id="SCY54613.1"/>
    </source>
</evidence>
<dbReference type="EMBL" id="FMVJ01000004">
    <property type="protein sequence ID" value="SCY54613.1"/>
    <property type="molecule type" value="Genomic_DNA"/>
</dbReference>
<dbReference type="InterPro" id="IPR025363">
    <property type="entry name" value="DUF4267"/>
</dbReference>
<keyword evidence="1" id="KW-0812">Transmembrane</keyword>
<evidence type="ECO:0008006" key="4">
    <source>
        <dbReference type="Google" id="ProtNLM"/>
    </source>
</evidence>
<dbReference type="Pfam" id="PF14087">
    <property type="entry name" value="DUF4267"/>
    <property type="match status" value="1"/>
</dbReference>
<evidence type="ECO:0000256" key="1">
    <source>
        <dbReference type="SAM" id="Phobius"/>
    </source>
</evidence>
<protein>
    <recommendedName>
        <fullName evidence="4">DUF4267 domain-containing protein</fullName>
    </recommendedName>
</protein>